<dbReference type="PANTHER" id="PTHR48079">
    <property type="entry name" value="PROTEIN YEEZ"/>
    <property type="match status" value="1"/>
</dbReference>
<reference evidence="2 3" key="1">
    <citation type="submission" date="2019-02" db="EMBL/GenBank/DDBJ databases">
        <title>Investigation of anaerobic lignin degradation for improved lignocellulosic biofuels.</title>
        <authorList>
            <person name="Deangelis K."/>
        </authorList>
    </citation>
    <scope>NUCLEOTIDE SEQUENCE [LARGE SCALE GENOMIC DNA]</scope>
    <source>
        <strain evidence="2 3">159R</strain>
    </source>
</reference>
<keyword evidence="3" id="KW-1185">Reference proteome</keyword>
<sequence>MTRTDHSRKQVLVLGATGGIGGETARRLRDTGWRVVALHRRPPDTGAGHDGITWLRGDAMNSDDVRRAAQGCGVIVHGVNPPGYRRWGELVLPMIDNTIAAAIAERATIVLPGTVYNYGPDAFPLLYEDAPQHPLTRKGGIRVELERRLYAATGQGARAIVVRAGDFFGPRAANNWFSQGLIAPGRAVRRINQPGDRGVGHQWCFLPDMANTIAALLDRGNSLAPFATFHMGGHWDADGTQMASAISRVVARHGGQPALRTFPWWLVRLASPLAPTLRELLEMRYLWRRPVRLDNRRLTALLGSEPHTPLDQAVEETLAGLGCLPPG</sequence>
<feature type="domain" description="NAD-dependent epimerase/dehydratase" evidence="1">
    <location>
        <begin position="11"/>
        <end position="224"/>
    </location>
</feature>
<comment type="caution">
    <text evidence="2">The sequence shown here is derived from an EMBL/GenBank/DDBJ whole genome shotgun (WGS) entry which is preliminary data.</text>
</comment>
<dbReference type="InterPro" id="IPR036291">
    <property type="entry name" value="NAD(P)-bd_dom_sf"/>
</dbReference>
<dbReference type="EMBL" id="SJOI01000001">
    <property type="protein sequence ID" value="TCL06799.1"/>
    <property type="molecule type" value="Genomic_DNA"/>
</dbReference>
<dbReference type="InterPro" id="IPR001509">
    <property type="entry name" value="Epimerase_deHydtase"/>
</dbReference>
<dbReference type="SUPFAM" id="SSF51735">
    <property type="entry name" value="NAD(P)-binding Rossmann-fold domains"/>
    <property type="match status" value="1"/>
</dbReference>
<dbReference type="Pfam" id="PF01370">
    <property type="entry name" value="Epimerase"/>
    <property type="match status" value="1"/>
</dbReference>
<organism evidence="2 3">
    <name type="scientific">Sodalis ligni</name>
    <dbReference type="NCBI Taxonomy" id="2697027"/>
    <lineage>
        <taxon>Bacteria</taxon>
        <taxon>Pseudomonadati</taxon>
        <taxon>Pseudomonadota</taxon>
        <taxon>Gammaproteobacteria</taxon>
        <taxon>Enterobacterales</taxon>
        <taxon>Bruguierivoracaceae</taxon>
        <taxon>Sodalis</taxon>
    </lineage>
</organism>
<dbReference type="InterPro" id="IPR051783">
    <property type="entry name" value="NAD(P)-dependent_oxidoreduct"/>
</dbReference>
<evidence type="ECO:0000313" key="2">
    <source>
        <dbReference type="EMBL" id="TCL06799.1"/>
    </source>
</evidence>
<dbReference type="Proteomes" id="UP000294555">
    <property type="component" value="Unassembled WGS sequence"/>
</dbReference>
<dbReference type="GO" id="GO:0004029">
    <property type="term" value="F:aldehyde dehydrogenase (NAD+) activity"/>
    <property type="evidence" value="ECO:0007669"/>
    <property type="project" value="TreeGrafter"/>
</dbReference>
<evidence type="ECO:0000259" key="1">
    <source>
        <dbReference type="Pfam" id="PF01370"/>
    </source>
</evidence>
<dbReference type="AlphaFoldDB" id="A0A4R1NIB8"/>
<name>A0A4R1NIB8_9GAMM</name>
<gene>
    <name evidence="2" type="ORF">EZJ58_5091</name>
</gene>
<proteinExistence type="predicted"/>
<protein>
    <submittedName>
        <fullName evidence="2">Nucleoside-diphosphate-sugar epimerase</fullName>
    </submittedName>
</protein>
<dbReference type="GO" id="GO:0005737">
    <property type="term" value="C:cytoplasm"/>
    <property type="evidence" value="ECO:0007669"/>
    <property type="project" value="TreeGrafter"/>
</dbReference>
<dbReference type="OrthoDB" id="112777at2"/>
<dbReference type="RefSeq" id="WP_132926488.1">
    <property type="nucleotide sequence ID" value="NZ_SJOI01000001.1"/>
</dbReference>
<dbReference type="Gene3D" id="3.40.50.720">
    <property type="entry name" value="NAD(P)-binding Rossmann-like Domain"/>
    <property type="match status" value="1"/>
</dbReference>
<accession>A0A4R1NIB8</accession>
<dbReference type="PANTHER" id="PTHR48079:SF6">
    <property type="entry name" value="NAD(P)-BINDING DOMAIN-CONTAINING PROTEIN-RELATED"/>
    <property type="match status" value="1"/>
</dbReference>
<evidence type="ECO:0000313" key="3">
    <source>
        <dbReference type="Proteomes" id="UP000294555"/>
    </source>
</evidence>